<sequence length="298" mass="33275">MYSKVIICLTLLSSISAFAKLNVVTTTTDIAWLANQIGKEEVKVRALLKGTEDPHFVEALPSFIHKAANADLFCEIGLELESAWSKKVKARSGNKDIQDAAKGSCDLSKQVEVLGKLDHGLDRSHGDVHSAGNPHYHLGPSYLLMAGKELRDKLTTLSPKKKEFFEKNYQKLAASLDSYKKEKERALQRIKSLSFMEYHKEFTYFLKDYDLKNIESVEEISGVPPSASRIIKVINLIKENKVSAILATTNAPKAVLDKIASATGVKIIYSPLSIEDYTDDQSYNKLQDNIIDQLLKLK</sequence>
<dbReference type="InterPro" id="IPR006128">
    <property type="entry name" value="Lipoprotein_PsaA-like"/>
</dbReference>
<reference evidence="8" key="1">
    <citation type="journal article" date="2013" name="ISME J.">
        <title>A small predatory core genome in the divergent marine Bacteriovorax marinus SJ and the terrestrial Bdellovibrio bacteriovorus.</title>
        <authorList>
            <person name="Crossman L.C."/>
            <person name="Chen H."/>
            <person name="Cerdeno-Tarraga A.M."/>
            <person name="Brooks K."/>
            <person name="Quail M.A."/>
            <person name="Pineiro S.A."/>
            <person name="Hobley L."/>
            <person name="Sockett R.E."/>
            <person name="Bentley S.D."/>
            <person name="Parkhill J."/>
            <person name="Williams H.N."/>
            <person name="Stine O.C."/>
        </authorList>
    </citation>
    <scope>NUCLEOTIDE SEQUENCE [LARGE SCALE GENOMIC DNA]</scope>
    <source>
        <strain evidence="8">ATCC BAA-682 / DSM 15412 / SJ</strain>
    </source>
</reference>
<evidence type="ECO:0000256" key="4">
    <source>
        <dbReference type="RuleBase" id="RU003512"/>
    </source>
</evidence>
<evidence type="ECO:0000256" key="6">
    <source>
        <dbReference type="SAM" id="SignalP"/>
    </source>
</evidence>
<dbReference type="InterPro" id="IPR006127">
    <property type="entry name" value="ZnuA-like"/>
</dbReference>
<dbReference type="Pfam" id="PF01297">
    <property type="entry name" value="ZnuA"/>
    <property type="match status" value="1"/>
</dbReference>
<evidence type="ECO:0000313" key="7">
    <source>
        <dbReference type="EMBL" id="CBW25804.1"/>
    </source>
</evidence>
<dbReference type="OrthoDB" id="5292050at2"/>
<dbReference type="GO" id="GO:0030001">
    <property type="term" value="P:metal ion transport"/>
    <property type="evidence" value="ECO:0007669"/>
    <property type="project" value="InterPro"/>
</dbReference>
<keyword evidence="8" id="KW-1185">Reference proteome</keyword>
<dbReference type="PANTHER" id="PTHR42953">
    <property type="entry name" value="HIGH-AFFINITY ZINC UPTAKE SYSTEM PROTEIN ZNUA-RELATED"/>
    <property type="match status" value="1"/>
</dbReference>
<evidence type="ECO:0000256" key="1">
    <source>
        <dbReference type="ARBA" id="ARBA00011028"/>
    </source>
</evidence>
<feature type="chain" id="PRO_5003154124" evidence="6">
    <location>
        <begin position="20"/>
        <end position="298"/>
    </location>
</feature>
<accession>E1WXA3</accession>
<evidence type="ECO:0000256" key="3">
    <source>
        <dbReference type="ARBA" id="ARBA00022729"/>
    </source>
</evidence>
<feature type="coiled-coil region" evidence="5">
    <location>
        <begin position="162"/>
        <end position="189"/>
    </location>
</feature>
<dbReference type="GO" id="GO:0046872">
    <property type="term" value="F:metal ion binding"/>
    <property type="evidence" value="ECO:0007669"/>
    <property type="project" value="InterPro"/>
</dbReference>
<dbReference type="eggNOG" id="COG0803">
    <property type="taxonomic scope" value="Bacteria"/>
</dbReference>
<keyword evidence="3 6" id="KW-0732">Signal</keyword>
<dbReference type="EMBL" id="FQ312005">
    <property type="protein sequence ID" value="CBW25804.1"/>
    <property type="molecule type" value="Genomic_DNA"/>
</dbReference>
<dbReference type="AlphaFoldDB" id="E1WXA3"/>
<evidence type="ECO:0000313" key="8">
    <source>
        <dbReference type="Proteomes" id="UP000008963"/>
    </source>
</evidence>
<dbReference type="InterPro" id="IPR050492">
    <property type="entry name" value="Bact_metal-bind_prot9"/>
</dbReference>
<name>E1WXA3_HALMS</name>
<keyword evidence="2 4" id="KW-0813">Transport</keyword>
<feature type="signal peptide" evidence="6">
    <location>
        <begin position="1"/>
        <end position="19"/>
    </location>
</feature>
<dbReference type="SUPFAM" id="SSF53807">
    <property type="entry name" value="Helical backbone' metal receptor"/>
    <property type="match status" value="1"/>
</dbReference>
<dbReference type="Proteomes" id="UP000008963">
    <property type="component" value="Chromosome"/>
</dbReference>
<dbReference type="HOGENOM" id="CLU_016838_1_2_7"/>
<protein>
    <submittedName>
        <fullName evidence="7">ABC transporter, substrate-binding lipoprotein</fullName>
    </submittedName>
</protein>
<dbReference type="PRINTS" id="PR00690">
    <property type="entry name" value="ADHESNFAMILY"/>
</dbReference>
<dbReference type="PRINTS" id="PR00691">
    <property type="entry name" value="ADHESINB"/>
</dbReference>
<proteinExistence type="inferred from homology"/>
<gene>
    <name evidence="7" type="ordered locus">BMS_0914</name>
</gene>
<comment type="similarity">
    <text evidence="1 4">Belongs to the bacterial solute-binding protein 9 family.</text>
</comment>
<dbReference type="STRING" id="862908.BMS_0914"/>
<evidence type="ECO:0000256" key="2">
    <source>
        <dbReference type="ARBA" id="ARBA00022448"/>
    </source>
</evidence>
<organism evidence="7 8">
    <name type="scientific">Halobacteriovorax marinus (strain ATCC BAA-682 / DSM 15412 / SJ)</name>
    <name type="common">Bacteriovorax marinus</name>
    <dbReference type="NCBI Taxonomy" id="862908"/>
    <lineage>
        <taxon>Bacteria</taxon>
        <taxon>Pseudomonadati</taxon>
        <taxon>Bdellovibrionota</taxon>
        <taxon>Bacteriovoracia</taxon>
        <taxon>Bacteriovoracales</taxon>
        <taxon>Halobacteriovoraceae</taxon>
        <taxon>Halobacteriovorax</taxon>
    </lineage>
</organism>
<dbReference type="KEGG" id="bmx:BMS_0914"/>
<dbReference type="InterPro" id="IPR006129">
    <property type="entry name" value="AdhesinB"/>
</dbReference>
<dbReference type="Gene3D" id="3.40.50.1980">
    <property type="entry name" value="Nitrogenase molybdenum iron protein domain"/>
    <property type="match status" value="2"/>
</dbReference>
<dbReference type="PANTHER" id="PTHR42953:SF2">
    <property type="entry name" value="ADHESION PROTEIN"/>
    <property type="match status" value="1"/>
</dbReference>
<dbReference type="PATRIC" id="fig|862908.3.peg.871"/>
<dbReference type="GO" id="GO:0007155">
    <property type="term" value="P:cell adhesion"/>
    <property type="evidence" value="ECO:0007669"/>
    <property type="project" value="InterPro"/>
</dbReference>
<evidence type="ECO:0000256" key="5">
    <source>
        <dbReference type="SAM" id="Coils"/>
    </source>
</evidence>
<keyword evidence="7" id="KW-0449">Lipoprotein</keyword>
<dbReference type="RefSeq" id="WP_014243589.1">
    <property type="nucleotide sequence ID" value="NC_016620.1"/>
</dbReference>
<keyword evidence="5" id="KW-0175">Coiled coil</keyword>